<dbReference type="Pfam" id="PF05853">
    <property type="entry name" value="BKACE"/>
    <property type="match status" value="1"/>
</dbReference>
<dbReference type="EMBL" id="CP000390">
    <property type="protein sequence ID" value="ABG61579.1"/>
    <property type="molecule type" value="Genomic_DNA"/>
</dbReference>
<dbReference type="HOGENOM" id="CLU_065536_3_0_5"/>
<organism evidence="5">
    <name type="scientific">Chelativorans sp. (strain BNC1)</name>
    <dbReference type="NCBI Taxonomy" id="266779"/>
    <lineage>
        <taxon>Bacteria</taxon>
        <taxon>Pseudomonadati</taxon>
        <taxon>Pseudomonadota</taxon>
        <taxon>Alphaproteobacteria</taxon>
        <taxon>Hyphomicrobiales</taxon>
        <taxon>Phyllobacteriaceae</taxon>
        <taxon>Chelativorans</taxon>
    </lineage>
</organism>
<evidence type="ECO:0000256" key="2">
    <source>
        <dbReference type="ARBA" id="ARBA00022679"/>
    </source>
</evidence>
<accession>Q11LZ6</accession>
<dbReference type="Gene3D" id="3.20.20.70">
    <property type="entry name" value="Aldolase class I"/>
    <property type="match status" value="1"/>
</dbReference>
<keyword evidence="4" id="KW-0862">Zinc</keyword>
<name>Q11LZ6_CHESB</name>
<dbReference type="AlphaFoldDB" id="Q11LZ6"/>
<dbReference type="KEGG" id="mes:Meso_0174"/>
<comment type="cofactor">
    <cofactor evidence="1">
        <name>Zn(2+)</name>
        <dbReference type="ChEBI" id="CHEBI:29105"/>
    </cofactor>
</comment>
<keyword evidence="3" id="KW-0479">Metal-binding</keyword>
<dbReference type="InterPro" id="IPR008567">
    <property type="entry name" value="BKACE"/>
</dbReference>
<gene>
    <name evidence="5" type="ordered locus">Meso_0174</name>
</gene>
<evidence type="ECO:0008006" key="6">
    <source>
        <dbReference type="Google" id="ProtNLM"/>
    </source>
</evidence>
<evidence type="ECO:0000313" key="5">
    <source>
        <dbReference type="EMBL" id="ABG61579.1"/>
    </source>
</evidence>
<evidence type="ECO:0000256" key="1">
    <source>
        <dbReference type="ARBA" id="ARBA00001947"/>
    </source>
</evidence>
<dbReference type="InterPro" id="IPR013785">
    <property type="entry name" value="Aldolase_TIM"/>
</dbReference>
<evidence type="ECO:0000256" key="4">
    <source>
        <dbReference type="ARBA" id="ARBA00022833"/>
    </source>
</evidence>
<keyword evidence="2" id="KW-0808">Transferase</keyword>
<sequence length="280" mass="30418">MQTDPVTAPATIAIAPNGARRTKADHPALPLTARELADTAAACLDAGAAMIHMHVRDKQDRHILEAEAYAEAISAVRKAVGKKLVLQITTEAVGRYQPPEQMEIVRQVRPEAASLALKELVPQASHEAEFARFLAFMKQENILPQIILYHPDEARQLKEMMARGVLPFDDLPVLYVLGRYTEGQRSAPADLLPFLAPDMPRFRHFMVCAFGPREAACGTAAVLMGGHVRTGFENNIFLPDGCIAPDNAALVATVAQALSGLGHAVADADQLRADWASLFR</sequence>
<dbReference type="PANTHER" id="PTHR37418:SF2">
    <property type="entry name" value="3-KETO-5-AMINOHEXANOATE CLEAVAGE ENZYME"/>
    <property type="match status" value="1"/>
</dbReference>
<dbReference type="eggNOG" id="COG3246">
    <property type="taxonomic scope" value="Bacteria"/>
</dbReference>
<proteinExistence type="predicted"/>
<dbReference type="PANTHER" id="PTHR37418">
    <property type="entry name" value="3-KETO-5-AMINOHEXANOATE CLEAVAGE ENZYME-RELATED"/>
    <property type="match status" value="1"/>
</dbReference>
<dbReference type="GO" id="GO:0043720">
    <property type="term" value="F:3-keto-5-aminohexanoate cleavage activity"/>
    <property type="evidence" value="ECO:0007669"/>
    <property type="project" value="InterPro"/>
</dbReference>
<dbReference type="OrthoDB" id="9805277at2"/>
<protein>
    <recommendedName>
        <fullName evidence="6">3-keto-5-aminohexanoate cleavage enzyme</fullName>
    </recommendedName>
</protein>
<dbReference type="STRING" id="266779.Meso_0174"/>
<evidence type="ECO:0000256" key="3">
    <source>
        <dbReference type="ARBA" id="ARBA00022723"/>
    </source>
</evidence>
<dbReference type="GO" id="GO:0046872">
    <property type="term" value="F:metal ion binding"/>
    <property type="evidence" value="ECO:0007669"/>
    <property type="project" value="UniProtKB-KW"/>
</dbReference>
<reference evidence="5" key="1">
    <citation type="submission" date="2006-06" db="EMBL/GenBank/DDBJ databases">
        <title>Complete sequence of chromosome of Chelativorans sp. BNC1.</title>
        <authorList>
            <consortium name="US DOE Joint Genome Institute"/>
            <person name="Copeland A."/>
            <person name="Lucas S."/>
            <person name="Lapidus A."/>
            <person name="Barry K."/>
            <person name="Detter J.C."/>
            <person name="Glavina del Rio T."/>
            <person name="Hammon N."/>
            <person name="Israni S."/>
            <person name="Dalin E."/>
            <person name="Tice H."/>
            <person name="Pitluck S."/>
            <person name="Chertkov O."/>
            <person name="Brettin T."/>
            <person name="Bruce D."/>
            <person name="Han C."/>
            <person name="Tapia R."/>
            <person name="Gilna P."/>
            <person name="Schmutz J."/>
            <person name="Larimer F."/>
            <person name="Land M."/>
            <person name="Hauser L."/>
            <person name="Kyrpides N."/>
            <person name="Mikhailova N."/>
            <person name="Richardson P."/>
        </authorList>
    </citation>
    <scope>NUCLEOTIDE SEQUENCE</scope>
    <source>
        <strain evidence="5">BNC1</strain>
    </source>
</reference>